<evidence type="ECO:0000259" key="5">
    <source>
        <dbReference type="Pfam" id="PF00542"/>
    </source>
</evidence>
<feature type="region of interest" description="Disordered" evidence="4">
    <location>
        <begin position="52"/>
        <end position="77"/>
    </location>
</feature>
<dbReference type="InterPro" id="IPR036235">
    <property type="entry name" value="Ribosomal_bL12_oligo_N_sf"/>
</dbReference>
<dbReference type="FunFam" id="3.30.1390.10:FF:000001">
    <property type="entry name" value="50S ribosomal protein L7/L12"/>
    <property type="match status" value="1"/>
</dbReference>
<dbReference type="GO" id="GO:0006412">
    <property type="term" value="P:translation"/>
    <property type="evidence" value="ECO:0007669"/>
    <property type="project" value="InterPro"/>
</dbReference>
<organism evidence="7 8">
    <name type="scientific">Litomosoides sigmodontis</name>
    <name type="common">Filarial nematode worm</name>
    <dbReference type="NCBI Taxonomy" id="42156"/>
    <lineage>
        <taxon>Eukaryota</taxon>
        <taxon>Metazoa</taxon>
        <taxon>Ecdysozoa</taxon>
        <taxon>Nematoda</taxon>
        <taxon>Chromadorea</taxon>
        <taxon>Rhabditida</taxon>
        <taxon>Spirurina</taxon>
        <taxon>Spiruromorpha</taxon>
        <taxon>Filarioidea</taxon>
        <taxon>Onchocercidae</taxon>
        <taxon>Litomosoides</taxon>
    </lineage>
</organism>
<dbReference type="Pfam" id="PF16320">
    <property type="entry name" value="Ribosomal_L12_N"/>
    <property type="match status" value="1"/>
</dbReference>
<dbReference type="InterPro" id="IPR014719">
    <property type="entry name" value="Ribosomal_bL12_C/ClpS-like"/>
</dbReference>
<dbReference type="Proteomes" id="UP000277928">
    <property type="component" value="Unassembled WGS sequence"/>
</dbReference>
<dbReference type="OMA" id="MEIVCIR"/>
<dbReference type="SUPFAM" id="SSF54736">
    <property type="entry name" value="ClpS-like"/>
    <property type="match status" value="1"/>
</dbReference>
<dbReference type="PANTHER" id="PTHR45987">
    <property type="entry name" value="39S RIBOSOMAL PROTEIN L12"/>
    <property type="match status" value="1"/>
</dbReference>
<gene>
    <name evidence="7" type="ORF">NLS_LOCUS3623</name>
</gene>
<feature type="domain" description="Large ribosomal subunit protein bL12 oligomerization" evidence="6">
    <location>
        <begin position="133"/>
        <end position="171"/>
    </location>
</feature>
<dbReference type="Gene3D" id="3.30.1390.10">
    <property type="match status" value="1"/>
</dbReference>
<feature type="domain" description="Large ribosomal subunit protein bL12 C-terminal" evidence="5">
    <location>
        <begin position="194"/>
        <end position="261"/>
    </location>
</feature>
<dbReference type="InterPro" id="IPR013823">
    <property type="entry name" value="Ribosomal_bL12_C"/>
</dbReference>
<dbReference type="OrthoDB" id="250175at2759"/>
<dbReference type="GO" id="GO:0003735">
    <property type="term" value="F:structural constituent of ribosome"/>
    <property type="evidence" value="ECO:0007669"/>
    <property type="project" value="InterPro"/>
</dbReference>
<protein>
    <recommendedName>
        <fullName evidence="9">Ribosomal protein L7/L12 C-terminal domain-containing protein</fullName>
    </recommendedName>
</protein>
<keyword evidence="2" id="KW-0689">Ribosomal protein</keyword>
<dbReference type="STRING" id="42156.A0A3P6UJ89"/>
<dbReference type="AlphaFoldDB" id="A0A3P6UJ89"/>
<reference evidence="7 8" key="1">
    <citation type="submission" date="2018-08" db="EMBL/GenBank/DDBJ databases">
        <authorList>
            <person name="Laetsch R D."/>
            <person name="Stevens L."/>
            <person name="Kumar S."/>
            <person name="Blaxter L. M."/>
        </authorList>
    </citation>
    <scope>NUCLEOTIDE SEQUENCE [LARGE SCALE GENOMIC DNA]</scope>
</reference>
<evidence type="ECO:0000256" key="1">
    <source>
        <dbReference type="ARBA" id="ARBA00007197"/>
    </source>
</evidence>
<feature type="region of interest" description="Disordered" evidence="4">
    <location>
        <begin position="91"/>
        <end position="120"/>
    </location>
</feature>
<dbReference type="PANTHER" id="PTHR45987:SF4">
    <property type="entry name" value="LARGE RIBOSOMAL SUBUNIT PROTEIN BL12M"/>
    <property type="match status" value="1"/>
</dbReference>
<evidence type="ECO:0000313" key="7">
    <source>
        <dbReference type="EMBL" id="VDK77331.1"/>
    </source>
</evidence>
<evidence type="ECO:0000259" key="6">
    <source>
        <dbReference type="Pfam" id="PF16320"/>
    </source>
</evidence>
<dbReference type="EMBL" id="UYRX01000202">
    <property type="protein sequence ID" value="VDK77331.1"/>
    <property type="molecule type" value="Genomic_DNA"/>
</dbReference>
<dbReference type="GO" id="GO:0005762">
    <property type="term" value="C:mitochondrial large ribosomal subunit"/>
    <property type="evidence" value="ECO:0007669"/>
    <property type="project" value="TreeGrafter"/>
</dbReference>
<evidence type="ECO:0000256" key="2">
    <source>
        <dbReference type="ARBA" id="ARBA00022980"/>
    </source>
</evidence>
<keyword evidence="3" id="KW-0687">Ribonucleoprotein</keyword>
<dbReference type="CDD" id="cd00387">
    <property type="entry name" value="Ribosomal_L7_L12"/>
    <property type="match status" value="1"/>
</dbReference>
<name>A0A3P6UJ89_LITSI</name>
<dbReference type="InterPro" id="IPR008932">
    <property type="entry name" value="Ribosomal_bL12_oligo"/>
</dbReference>
<dbReference type="InterPro" id="IPR000206">
    <property type="entry name" value="Ribosomal_bL12"/>
</dbReference>
<dbReference type="SUPFAM" id="SSF48300">
    <property type="entry name" value="Ribosomal protein L7/12, oligomerisation (N-terminal) domain"/>
    <property type="match status" value="1"/>
</dbReference>
<evidence type="ECO:0000313" key="8">
    <source>
        <dbReference type="Proteomes" id="UP000277928"/>
    </source>
</evidence>
<comment type="similarity">
    <text evidence="1">Belongs to the bacterial ribosomal protein bL12 family.</text>
</comment>
<evidence type="ECO:0000256" key="3">
    <source>
        <dbReference type="ARBA" id="ARBA00023274"/>
    </source>
</evidence>
<dbReference type="GO" id="GO:0003729">
    <property type="term" value="F:mRNA binding"/>
    <property type="evidence" value="ECO:0007669"/>
    <property type="project" value="TreeGrafter"/>
</dbReference>
<dbReference type="Gene3D" id="1.20.5.710">
    <property type="entry name" value="Single helix bin"/>
    <property type="match status" value="1"/>
</dbReference>
<sequence>MEIACIRNVLARAVNSRNRFAVLIRNARFATGGIVQKPVLLGKSVIKSSESKKSTSTSIKIEKSEDDEETCTVSEKQETVQQASFVNDLEGMKSRSRSVTDQKTAQLPLEPGEPSPLPHCDGEKVISERILRLANEIVNLTILEVADLNSTLKKKLNLPDAPVFAQSFAVQGATSATEGEEKSRESQTSQKTFFSVKLMKVDDSKKIPLIKEIRATVEGFNLVQAKKFVEALPATVKEDLSKNEAEELKEKLEKLGAVCEII</sequence>
<dbReference type="Pfam" id="PF00542">
    <property type="entry name" value="Ribosomal_L12"/>
    <property type="match status" value="1"/>
</dbReference>
<accession>A0A3P6UJ89</accession>
<evidence type="ECO:0000256" key="4">
    <source>
        <dbReference type="SAM" id="MobiDB-lite"/>
    </source>
</evidence>
<evidence type="ECO:0008006" key="9">
    <source>
        <dbReference type="Google" id="ProtNLM"/>
    </source>
</evidence>
<keyword evidence="8" id="KW-1185">Reference proteome</keyword>
<proteinExistence type="inferred from homology"/>